<dbReference type="STRING" id="1077974.GOEFS_132_00650"/>
<evidence type="ECO:0000256" key="1">
    <source>
        <dbReference type="SAM" id="MobiDB-lite"/>
    </source>
</evidence>
<dbReference type="Pfam" id="PF03793">
    <property type="entry name" value="PASTA"/>
    <property type="match status" value="1"/>
</dbReference>
<evidence type="ECO:0000256" key="2">
    <source>
        <dbReference type="SAM" id="SignalP"/>
    </source>
</evidence>
<feature type="region of interest" description="Disordered" evidence="1">
    <location>
        <begin position="26"/>
        <end position="64"/>
    </location>
</feature>
<keyword evidence="5" id="KW-1185">Reference proteome</keyword>
<evidence type="ECO:0000259" key="3">
    <source>
        <dbReference type="PROSITE" id="PS51178"/>
    </source>
</evidence>
<organism evidence="4 5">
    <name type="scientific">Gordonia effusa NBRC 100432</name>
    <dbReference type="NCBI Taxonomy" id="1077974"/>
    <lineage>
        <taxon>Bacteria</taxon>
        <taxon>Bacillati</taxon>
        <taxon>Actinomycetota</taxon>
        <taxon>Actinomycetes</taxon>
        <taxon>Mycobacteriales</taxon>
        <taxon>Gordoniaceae</taxon>
        <taxon>Gordonia</taxon>
    </lineage>
</organism>
<dbReference type="CDD" id="cd06577">
    <property type="entry name" value="PASTA_pknB"/>
    <property type="match status" value="1"/>
</dbReference>
<keyword evidence="2" id="KW-0732">Signal</keyword>
<feature type="signal peptide" evidence="2">
    <location>
        <begin position="1"/>
        <end position="21"/>
    </location>
</feature>
<gene>
    <name evidence="4" type="ORF">GOEFS_132_00650</name>
</gene>
<protein>
    <recommendedName>
        <fullName evidence="3">PASTA domain-containing protein</fullName>
    </recommendedName>
</protein>
<reference evidence="4 5" key="1">
    <citation type="submission" date="2011-12" db="EMBL/GenBank/DDBJ databases">
        <title>Whole genome shotgun sequence of Gordonia effusa NBRC 100432.</title>
        <authorList>
            <person name="Yoshida I."/>
            <person name="Takarada H."/>
            <person name="Hosoyama A."/>
            <person name="Tsuchikane K."/>
            <person name="Katsumata H."/>
            <person name="Yamazaki S."/>
            <person name="Fujita N."/>
        </authorList>
    </citation>
    <scope>NUCLEOTIDE SEQUENCE [LARGE SCALE GENOMIC DNA]</scope>
    <source>
        <strain evidence="4 5">NBRC 100432</strain>
    </source>
</reference>
<dbReference type="PROSITE" id="PS51257">
    <property type="entry name" value="PROKAR_LIPOPROTEIN"/>
    <property type="match status" value="1"/>
</dbReference>
<dbReference type="EMBL" id="BAEH01000132">
    <property type="protein sequence ID" value="GAB20834.1"/>
    <property type="molecule type" value="Genomic_DNA"/>
</dbReference>
<dbReference type="Proteomes" id="UP000035034">
    <property type="component" value="Unassembled WGS sequence"/>
</dbReference>
<dbReference type="InterPro" id="IPR005543">
    <property type="entry name" value="PASTA_dom"/>
</dbReference>
<dbReference type="AlphaFoldDB" id="H0R6Y3"/>
<dbReference type="Gene3D" id="3.30.10.20">
    <property type="match status" value="1"/>
</dbReference>
<feature type="chain" id="PRO_5038856827" description="PASTA domain-containing protein" evidence="2">
    <location>
        <begin position="22"/>
        <end position="142"/>
    </location>
</feature>
<feature type="domain" description="PASTA" evidence="3">
    <location>
        <begin position="64"/>
        <end position="135"/>
    </location>
</feature>
<dbReference type="RefSeq" id="WP_007320169.1">
    <property type="nucleotide sequence ID" value="NZ_BAEH01000132.1"/>
</dbReference>
<evidence type="ECO:0000313" key="4">
    <source>
        <dbReference type="EMBL" id="GAB20834.1"/>
    </source>
</evidence>
<sequence length="142" mass="14451">MEKRQKLWVATLIVIAGFTMAGCAASTESTSTSPTPTTAAASVPVTKPVQGSEPSPDAAAPSTTQAVATMPNVVCMNLQAAQDKIQEAGVFFSRSKDATGAGRKQVLDSNWVVVAQTPAAGETVTEGQAVLSVVKVGEQGAC</sequence>
<proteinExistence type="predicted"/>
<dbReference type="PROSITE" id="PS51178">
    <property type="entry name" value="PASTA"/>
    <property type="match status" value="1"/>
</dbReference>
<comment type="caution">
    <text evidence="4">The sequence shown here is derived from an EMBL/GenBank/DDBJ whole genome shotgun (WGS) entry which is preliminary data.</text>
</comment>
<dbReference type="eggNOG" id="COG2815">
    <property type="taxonomic scope" value="Bacteria"/>
</dbReference>
<accession>H0R6Y3</accession>
<evidence type="ECO:0000313" key="5">
    <source>
        <dbReference type="Proteomes" id="UP000035034"/>
    </source>
</evidence>
<name>H0R6Y3_9ACTN</name>
<feature type="compositionally biased region" description="Low complexity" evidence="1">
    <location>
        <begin position="26"/>
        <end position="46"/>
    </location>
</feature>